<evidence type="ECO:0000313" key="3">
    <source>
        <dbReference type="Proteomes" id="UP000654345"/>
    </source>
</evidence>
<name>A0ABQ3UZT0_9CHLR</name>
<reference evidence="2 3" key="1">
    <citation type="journal article" date="2021" name="Int. J. Syst. Evol. Microbiol.">
        <title>Reticulibacter mediterranei gen. nov., sp. nov., within the new family Reticulibacteraceae fam. nov., and Ktedonospora formicarum gen. nov., sp. nov., Ktedonobacter robiniae sp. nov., Dictyobacter formicarum sp. nov. and Dictyobacter arantiisoli sp. nov., belonging to the class Ktedonobacteria.</title>
        <authorList>
            <person name="Yabe S."/>
            <person name="Zheng Y."/>
            <person name="Wang C.M."/>
            <person name="Sakai Y."/>
            <person name="Abe K."/>
            <person name="Yokota A."/>
            <person name="Donadio S."/>
            <person name="Cavaletti L."/>
            <person name="Monciardini P."/>
        </authorList>
    </citation>
    <scope>NUCLEOTIDE SEQUENCE [LARGE SCALE GENOMIC DNA]</scope>
    <source>
        <strain evidence="2 3">SOSP1-30</strain>
    </source>
</reference>
<dbReference type="Pfam" id="PF13276">
    <property type="entry name" value="HTH_21"/>
    <property type="match status" value="1"/>
</dbReference>
<dbReference type="EMBL" id="BNJG01000002">
    <property type="protein sequence ID" value="GHO58164.1"/>
    <property type="molecule type" value="Genomic_DNA"/>
</dbReference>
<keyword evidence="3" id="KW-1185">Reference proteome</keyword>
<dbReference type="InterPro" id="IPR050900">
    <property type="entry name" value="Transposase_IS3/IS150/IS904"/>
</dbReference>
<proteinExistence type="predicted"/>
<evidence type="ECO:0000313" key="2">
    <source>
        <dbReference type="EMBL" id="GHO58164.1"/>
    </source>
</evidence>
<feature type="domain" description="HTH-like" evidence="1">
    <location>
        <begin position="43"/>
        <end position="72"/>
    </location>
</feature>
<dbReference type="Proteomes" id="UP000654345">
    <property type="component" value="Unassembled WGS sequence"/>
</dbReference>
<sequence>MKYQFIDQNKQEFPVTVMCRVLEISESGFYAWRKRPTCQRQREDAQLTQEIRQVFVMHRGRYGSPRIHVELRVPGAKHLPQTGGPTHA</sequence>
<dbReference type="InterPro" id="IPR025948">
    <property type="entry name" value="HTH-like_dom"/>
</dbReference>
<organism evidence="2 3">
    <name type="scientific">Ktedonobacter robiniae</name>
    <dbReference type="NCBI Taxonomy" id="2778365"/>
    <lineage>
        <taxon>Bacteria</taxon>
        <taxon>Bacillati</taxon>
        <taxon>Chloroflexota</taxon>
        <taxon>Ktedonobacteria</taxon>
        <taxon>Ktedonobacterales</taxon>
        <taxon>Ktedonobacteraceae</taxon>
        <taxon>Ktedonobacter</taxon>
    </lineage>
</organism>
<dbReference type="PANTHER" id="PTHR46889">
    <property type="entry name" value="TRANSPOSASE INSF FOR INSERTION SEQUENCE IS3B-RELATED"/>
    <property type="match status" value="1"/>
</dbReference>
<dbReference type="PANTHER" id="PTHR46889:SF4">
    <property type="entry name" value="TRANSPOSASE INSO FOR INSERTION SEQUENCE ELEMENT IS911B-RELATED"/>
    <property type="match status" value="1"/>
</dbReference>
<protein>
    <recommendedName>
        <fullName evidence="1">HTH-like domain-containing protein</fullName>
    </recommendedName>
</protein>
<evidence type="ECO:0000259" key="1">
    <source>
        <dbReference type="Pfam" id="PF13276"/>
    </source>
</evidence>
<gene>
    <name evidence="2" type="ORF">KSB_66390</name>
</gene>
<comment type="caution">
    <text evidence="2">The sequence shown here is derived from an EMBL/GenBank/DDBJ whole genome shotgun (WGS) entry which is preliminary data.</text>
</comment>
<accession>A0ABQ3UZT0</accession>